<feature type="signal peptide" evidence="5">
    <location>
        <begin position="1"/>
        <end position="27"/>
    </location>
</feature>
<dbReference type="AlphaFoldDB" id="A0A0A3Z7K1"/>
<dbReference type="PANTHER" id="PTHR43649">
    <property type="entry name" value="ARABINOSE-BINDING PROTEIN-RELATED"/>
    <property type="match status" value="1"/>
</dbReference>
<evidence type="ECO:0000256" key="2">
    <source>
        <dbReference type="ARBA" id="ARBA00008520"/>
    </source>
</evidence>
<name>A0A0A3Z7K1_9GAMM</name>
<evidence type="ECO:0000313" key="7">
    <source>
        <dbReference type="Proteomes" id="UP000030351"/>
    </source>
</evidence>
<keyword evidence="4 5" id="KW-0732">Signal</keyword>
<keyword evidence="3" id="KW-0813">Transport</keyword>
<dbReference type="InterPro" id="IPR006059">
    <property type="entry name" value="SBP"/>
</dbReference>
<dbReference type="InterPro" id="IPR050490">
    <property type="entry name" value="Bact_solute-bd_prot1"/>
</dbReference>
<evidence type="ECO:0000256" key="1">
    <source>
        <dbReference type="ARBA" id="ARBA00004418"/>
    </source>
</evidence>
<reference evidence="6 7" key="1">
    <citation type="submission" date="2014-10" db="EMBL/GenBank/DDBJ databases">
        <title>Genome sequence of Erwinia typographi M043b.</title>
        <authorList>
            <person name="Chan K.-G."/>
            <person name="Tan W.-S."/>
        </authorList>
    </citation>
    <scope>NUCLEOTIDE SEQUENCE [LARGE SCALE GENOMIC DNA]</scope>
    <source>
        <strain evidence="6 7">M043b</strain>
    </source>
</reference>
<evidence type="ECO:0000313" key="6">
    <source>
        <dbReference type="EMBL" id="KGT95022.1"/>
    </source>
</evidence>
<protein>
    <submittedName>
        <fullName evidence="6">ABC transporter substrate-binding protein</fullName>
    </submittedName>
</protein>
<comment type="similarity">
    <text evidence="2">Belongs to the bacterial solute-binding protein 1 family.</text>
</comment>
<organism evidence="6 7">
    <name type="scientific">Erwinia typographi</name>
    <dbReference type="NCBI Taxonomy" id="371042"/>
    <lineage>
        <taxon>Bacteria</taxon>
        <taxon>Pseudomonadati</taxon>
        <taxon>Pseudomonadota</taxon>
        <taxon>Gammaproteobacteria</taxon>
        <taxon>Enterobacterales</taxon>
        <taxon>Erwiniaceae</taxon>
        <taxon>Erwinia</taxon>
    </lineage>
</organism>
<gene>
    <name evidence="6" type="ORF">NG99_05105</name>
</gene>
<dbReference type="Pfam" id="PF01547">
    <property type="entry name" value="SBP_bac_1"/>
    <property type="match status" value="1"/>
</dbReference>
<dbReference type="Proteomes" id="UP000030351">
    <property type="component" value="Unassembled WGS sequence"/>
</dbReference>
<keyword evidence="7" id="KW-1185">Reference proteome</keyword>
<dbReference type="SUPFAM" id="SSF53850">
    <property type="entry name" value="Periplasmic binding protein-like II"/>
    <property type="match status" value="1"/>
</dbReference>
<evidence type="ECO:0000256" key="3">
    <source>
        <dbReference type="ARBA" id="ARBA00022448"/>
    </source>
</evidence>
<dbReference type="RefSeq" id="WP_034889063.1">
    <property type="nucleotide sequence ID" value="NZ_JRUQ01000019.1"/>
</dbReference>
<dbReference type="OrthoDB" id="9808332at2"/>
<dbReference type="Gene3D" id="3.40.190.10">
    <property type="entry name" value="Periplasmic binding protein-like II"/>
    <property type="match status" value="2"/>
</dbReference>
<comment type="subcellular location">
    <subcellularLocation>
        <location evidence="1">Periplasm</location>
    </subcellularLocation>
</comment>
<proteinExistence type="inferred from homology"/>
<feature type="chain" id="PRO_5002006186" evidence="5">
    <location>
        <begin position="28"/>
        <end position="416"/>
    </location>
</feature>
<dbReference type="EMBL" id="JRUQ01000019">
    <property type="protein sequence ID" value="KGT95022.1"/>
    <property type="molecule type" value="Genomic_DNA"/>
</dbReference>
<evidence type="ECO:0000256" key="5">
    <source>
        <dbReference type="SAM" id="SignalP"/>
    </source>
</evidence>
<dbReference type="GO" id="GO:0030313">
    <property type="term" value="C:cell envelope"/>
    <property type="evidence" value="ECO:0007669"/>
    <property type="project" value="UniProtKB-ARBA"/>
</dbReference>
<dbReference type="eggNOG" id="COG1653">
    <property type="taxonomic scope" value="Bacteria"/>
</dbReference>
<accession>A0A0A3Z7K1</accession>
<sequence length="416" mass="45981">MTSRSIPRVSGYLLSLLALGASGMVSAKTQINALFMSQAAYSESDVRAMTSDFEKAHPDVSVNLEFVPYEALHDKIVAARGASSNGYDVVLFDDMWPAEFSKFNMLKDITSKISPDDKAKVFDGAWSTVTWNNKQWGLPWILDTKYLYYNKAMLAKAGITEPPKTWQQVMDQSQILKEKGIVKYPLVWSWSQAEALVCDYTTLVSAFGGQFYQNGKMNFSDAGSVKAVSYMKASLDKGVTNPNSREYLEEDVRKVFSNGDAAFALNWTYMYNMANDPKQSKVAGEVGIVPAPSEKPGAVAAMNGSMGLGVTQNSSHPDQSWDYISYLTSQPVQNKYARLSLPIWKSSYDDPAVQKGQEPLIAAAKPALDVMLMRPITTDYSRLSNTLQQQLQQVLQGQVTPEAGMQAVTKSAQRLH</sequence>
<dbReference type="PANTHER" id="PTHR43649:SF34">
    <property type="entry name" value="ABC TRANSPORTER PERIPLASMIC-BINDING PROTEIN YCJN-RELATED"/>
    <property type="match status" value="1"/>
</dbReference>
<dbReference type="GO" id="GO:0042597">
    <property type="term" value="C:periplasmic space"/>
    <property type="evidence" value="ECO:0007669"/>
    <property type="project" value="UniProtKB-SubCell"/>
</dbReference>
<comment type="caution">
    <text evidence="6">The sequence shown here is derived from an EMBL/GenBank/DDBJ whole genome shotgun (WGS) entry which is preliminary data.</text>
</comment>
<dbReference type="STRING" id="371042.NG99_05105"/>
<evidence type="ECO:0000256" key="4">
    <source>
        <dbReference type="ARBA" id="ARBA00022729"/>
    </source>
</evidence>